<protein>
    <recommendedName>
        <fullName evidence="3">RING-type domain-containing protein</fullName>
    </recommendedName>
</protein>
<dbReference type="OrthoDB" id="9977870at2759"/>
<dbReference type="AlphaFoldDB" id="A0A1R2C0L8"/>
<proteinExistence type="predicted"/>
<evidence type="ECO:0000313" key="2">
    <source>
        <dbReference type="Proteomes" id="UP000187209"/>
    </source>
</evidence>
<accession>A0A1R2C0L8</accession>
<evidence type="ECO:0008006" key="3">
    <source>
        <dbReference type="Google" id="ProtNLM"/>
    </source>
</evidence>
<evidence type="ECO:0000313" key="1">
    <source>
        <dbReference type="EMBL" id="OMJ82568.1"/>
    </source>
</evidence>
<gene>
    <name evidence="1" type="ORF">SteCoe_16673</name>
</gene>
<name>A0A1R2C0L8_9CILI</name>
<dbReference type="SUPFAM" id="SSF57850">
    <property type="entry name" value="RING/U-box"/>
    <property type="match status" value="1"/>
</dbReference>
<reference evidence="1 2" key="1">
    <citation type="submission" date="2016-11" db="EMBL/GenBank/DDBJ databases">
        <title>The macronuclear genome of Stentor coeruleus: a giant cell with tiny introns.</title>
        <authorList>
            <person name="Slabodnick M."/>
            <person name="Ruby J.G."/>
            <person name="Reiff S.B."/>
            <person name="Swart E.C."/>
            <person name="Gosai S."/>
            <person name="Prabakaran S."/>
            <person name="Witkowska E."/>
            <person name="Larue G.E."/>
            <person name="Fisher S."/>
            <person name="Freeman R.M."/>
            <person name="Gunawardena J."/>
            <person name="Chu W."/>
            <person name="Stover N.A."/>
            <person name="Gregory B.D."/>
            <person name="Nowacki M."/>
            <person name="Derisi J."/>
            <person name="Roy S.W."/>
            <person name="Marshall W.F."/>
            <person name="Sood P."/>
        </authorList>
    </citation>
    <scope>NUCLEOTIDE SEQUENCE [LARGE SCALE GENOMIC DNA]</scope>
    <source>
        <strain evidence="1">WM001</strain>
    </source>
</reference>
<dbReference type="Gene3D" id="1.20.120.1750">
    <property type="match status" value="1"/>
</dbReference>
<keyword evidence="2" id="KW-1185">Reference proteome</keyword>
<comment type="caution">
    <text evidence="1">The sequence shown here is derived from an EMBL/GenBank/DDBJ whole genome shotgun (WGS) entry which is preliminary data.</text>
</comment>
<dbReference type="EMBL" id="MPUH01000335">
    <property type="protein sequence ID" value="OMJ82568.1"/>
    <property type="molecule type" value="Genomic_DNA"/>
</dbReference>
<organism evidence="1 2">
    <name type="scientific">Stentor coeruleus</name>
    <dbReference type="NCBI Taxonomy" id="5963"/>
    <lineage>
        <taxon>Eukaryota</taxon>
        <taxon>Sar</taxon>
        <taxon>Alveolata</taxon>
        <taxon>Ciliophora</taxon>
        <taxon>Postciliodesmatophora</taxon>
        <taxon>Heterotrichea</taxon>
        <taxon>Heterotrichida</taxon>
        <taxon>Stentoridae</taxon>
        <taxon>Stentor</taxon>
    </lineage>
</organism>
<dbReference type="Proteomes" id="UP000187209">
    <property type="component" value="Unassembled WGS sequence"/>
</dbReference>
<sequence>MSNCPKCRDIPHIGLTCEIYKKKKEEEKAAKDKADEDEFIEAAKKFGYKTCPHCKSMCERISGCNFIKCYSKICAGNNNFCMLCEKAITDAQHCSHYKAQGPYGKICNALDGTPE</sequence>